<feature type="compositionally biased region" description="Basic and acidic residues" evidence="1">
    <location>
        <begin position="1184"/>
        <end position="1195"/>
    </location>
</feature>
<feature type="compositionally biased region" description="Low complexity" evidence="1">
    <location>
        <begin position="1031"/>
        <end position="1043"/>
    </location>
</feature>
<sequence length="1310" mass="137017">MTYTSPTKHSAGTRHSALPLTASEKEALLKEAVQLARIQRLQQVRAQSSSHSAAQRSVYQRLRRQQQAELTCAARESFHAAAQRQTSAAADKLKLSLINVGQGHSKAAATAAHAAKRRAYELAREQGERAAASNRSILAADAARRAQAAAGSEQAGQDERRQRSRAREDERSRQAARRQANRLAEEARASRESERETAKGSATSEAGGRVGVQGPGLGDRTVTEVSATVVHHFSDPQALSHPFFAANEASLEKVRLAKQAEDREAHAQTLSARAAERGAAALKKATAGASATHVEKSLQALANREKAQRSTGLDRVNFTLLKKERDRKQARHQRALHPDGPAAAAFERTFLAHVQGGEEGADSTASASAAAPGSAPPPPPGSGSPRRGRPAPPKPVSAHVYEAAMNAPRPTTCSDRSEAILAAATTAARSGPNSPGRRPPPSARGRNLEPPLSSYAAWDAPRSPLSVSAAAPPPPPPPHPSVAVDAWLPHSSMPSPSRAAKPVPVSEVRSRVDGLPSEQEELDGSDEESGGFDGPGDRRPAAEWMEREVAAMERAAAGMAGSPSGARRAPRRADPSDPADFPYGSYESADPRKPASRRADPSDPAEPYADVASDDLRTDPRNYERYIPPSAPGSAIADGSFPGPDDVPASPSRPTLPGSPARVPAPGARGSPAARTDVRRAVKGNLDDMERMVAEFGQHLSDMDAYEEPESSALTAAILPAPSASPAPAPAASRVDTTDQDLSTHTFQTSSDESASPADHPDDSDESAIRRIIAETAALSGSSKSMSASNQTSQPSASSNGSSEDRALEAAAEFLKDLTLDKTREPNASSNASSDAVDAESQAAVLKGILEKSDADIMNLSLNSFNTESDSGVADLTDAAVVASLRDTSHVSSSSGSSGNKSALDIESERMETFLEDFKFTEGVKKRNIDFDEQLKKLKEQQKELEEASSERDEINKSLASLSDSGSAAASDVEPDDAKPPALKDSPEEPKMSARADNDGEEEEEDEALRLSSHTLQESTDTFNTFMTNSVDASAPSAAAVAAPAPPPPPADAEEDVQLLQNYRLDQSVDEVSFEIPKTTTPLQPPAPAADDGAESFVTDESSAAAPPSPAAAAPPSPANDGAESFVTDESSAAAPPSPAAAAPPTPAAAPEEKEDEESVAASTIASTAADSISMQSLNTEVAQLHDHEEQEKQEASLAADSISMQSLNNEEQEKQEASLAAAMSFTTDSSVGSPERSAAASTAVATAATGKITNVPMGADDESQAMASQAITAASEAASLVDESLDEQSLDTEGEGKTKKKKKKKGKGK</sequence>
<gene>
    <name evidence="2" type="ORF">TeGR_g11007</name>
</gene>
<feature type="compositionally biased region" description="Low complexity" evidence="1">
    <location>
        <begin position="958"/>
        <end position="972"/>
    </location>
</feature>
<reference evidence="2 3" key="1">
    <citation type="journal article" date="2023" name="Commun. Biol.">
        <title>Genome analysis of Parmales, the sister group of diatoms, reveals the evolutionary specialization of diatoms from phago-mixotrophs to photoautotrophs.</title>
        <authorList>
            <person name="Ban H."/>
            <person name="Sato S."/>
            <person name="Yoshikawa S."/>
            <person name="Yamada K."/>
            <person name="Nakamura Y."/>
            <person name="Ichinomiya M."/>
            <person name="Sato N."/>
            <person name="Blanc-Mathieu R."/>
            <person name="Endo H."/>
            <person name="Kuwata A."/>
            <person name="Ogata H."/>
        </authorList>
    </citation>
    <scope>NUCLEOTIDE SEQUENCE [LARGE SCALE GENOMIC DNA]</scope>
</reference>
<feature type="compositionally biased region" description="Pro residues" evidence="1">
    <location>
        <begin position="471"/>
        <end position="480"/>
    </location>
</feature>
<feature type="compositionally biased region" description="Polar residues" evidence="1">
    <location>
        <begin position="740"/>
        <end position="749"/>
    </location>
</feature>
<feature type="compositionally biased region" description="Polar residues" evidence="1">
    <location>
        <begin position="1012"/>
        <end position="1030"/>
    </location>
</feature>
<evidence type="ECO:0000313" key="3">
    <source>
        <dbReference type="Proteomes" id="UP001165060"/>
    </source>
</evidence>
<feature type="compositionally biased region" description="Basic and acidic residues" evidence="1">
    <location>
        <begin position="535"/>
        <end position="551"/>
    </location>
</feature>
<feature type="compositionally biased region" description="Basic and acidic residues" evidence="1">
    <location>
        <begin position="589"/>
        <end position="601"/>
    </location>
</feature>
<feature type="compositionally biased region" description="Basic and acidic residues" evidence="1">
    <location>
        <begin position="157"/>
        <end position="173"/>
    </location>
</feature>
<feature type="compositionally biased region" description="Acidic residues" evidence="1">
    <location>
        <begin position="1284"/>
        <end position="1294"/>
    </location>
</feature>
<feature type="region of interest" description="Disordered" evidence="1">
    <location>
        <begin position="1277"/>
        <end position="1310"/>
    </location>
</feature>
<feature type="compositionally biased region" description="Low complexity" evidence="1">
    <location>
        <begin position="1160"/>
        <end position="1174"/>
    </location>
</feature>
<feature type="compositionally biased region" description="Low complexity" evidence="1">
    <location>
        <begin position="143"/>
        <end position="155"/>
    </location>
</feature>
<feature type="compositionally biased region" description="Basic and acidic residues" evidence="1">
    <location>
        <begin position="183"/>
        <end position="198"/>
    </location>
</feature>
<feature type="compositionally biased region" description="Low complexity" evidence="1">
    <location>
        <begin position="552"/>
        <end position="567"/>
    </location>
</feature>
<organism evidence="2 3">
    <name type="scientific">Tetraparma gracilis</name>
    <dbReference type="NCBI Taxonomy" id="2962635"/>
    <lineage>
        <taxon>Eukaryota</taxon>
        <taxon>Sar</taxon>
        <taxon>Stramenopiles</taxon>
        <taxon>Ochrophyta</taxon>
        <taxon>Bolidophyceae</taxon>
        <taxon>Parmales</taxon>
        <taxon>Triparmaceae</taxon>
        <taxon>Tetraparma</taxon>
    </lineage>
</organism>
<feature type="compositionally biased region" description="Basic and acidic residues" evidence="1">
    <location>
        <begin position="614"/>
        <end position="624"/>
    </location>
</feature>
<comment type="caution">
    <text evidence="2">The sequence shown here is derived from an EMBL/GenBank/DDBJ whole genome shotgun (WGS) entry which is preliminary data.</text>
</comment>
<keyword evidence="3" id="KW-1185">Reference proteome</keyword>
<evidence type="ECO:0000256" key="1">
    <source>
        <dbReference type="SAM" id="MobiDB-lite"/>
    </source>
</evidence>
<accession>A0ABQ6MWF4</accession>
<feature type="compositionally biased region" description="Low complexity" evidence="1">
    <location>
        <begin position="711"/>
        <end position="722"/>
    </location>
</feature>
<dbReference type="Proteomes" id="UP001165060">
    <property type="component" value="Unassembled WGS sequence"/>
</dbReference>
<feature type="compositionally biased region" description="Basic residues" evidence="1">
    <location>
        <begin position="1299"/>
        <end position="1310"/>
    </location>
</feature>
<feature type="compositionally biased region" description="Low complexity" evidence="1">
    <location>
        <begin position="777"/>
        <end position="789"/>
    </location>
</feature>
<feature type="compositionally biased region" description="Low complexity" evidence="1">
    <location>
        <begin position="658"/>
        <end position="675"/>
    </location>
</feature>
<feature type="compositionally biased region" description="Gly residues" evidence="1">
    <location>
        <begin position="208"/>
        <end position="217"/>
    </location>
</feature>
<dbReference type="EMBL" id="BRYB01000665">
    <property type="protein sequence ID" value="GMI34965.1"/>
    <property type="molecule type" value="Genomic_DNA"/>
</dbReference>
<feature type="region of interest" description="Disordered" evidence="1">
    <location>
        <begin position="357"/>
        <end position="687"/>
    </location>
</feature>
<feature type="compositionally biased region" description="Polar residues" evidence="1">
    <location>
        <begin position="790"/>
        <end position="802"/>
    </location>
</feature>
<feature type="compositionally biased region" description="Low complexity" evidence="1">
    <location>
        <begin position="422"/>
        <end position="436"/>
    </location>
</feature>
<name>A0ABQ6MWF4_9STRA</name>
<feature type="compositionally biased region" description="Basic and acidic residues" evidence="1">
    <location>
        <begin position="676"/>
        <end position="687"/>
    </location>
</feature>
<feature type="compositionally biased region" description="Acidic residues" evidence="1">
    <location>
        <begin position="518"/>
        <end position="530"/>
    </location>
</feature>
<feature type="compositionally biased region" description="Low complexity" evidence="1">
    <location>
        <begin position="827"/>
        <end position="836"/>
    </location>
</feature>
<feature type="region of interest" description="Disordered" evidence="1">
    <location>
        <begin position="700"/>
        <end position="841"/>
    </location>
</feature>
<feature type="compositionally biased region" description="Pro residues" evidence="1">
    <location>
        <begin position="1107"/>
        <end position="1118"/>
    </location>
</feature>
<feature type="region of interest" description="Disordered" evidence="1">
    <location>
        <begin position="143"/>
        <end position="219"/>
    </location>
</feature>
<feature type="compositionally biased region" description="Low complexity" evidence="1">
    <location>
        <begin position="460"/>
        <end position="470"/>
    </location>
</feature>
<feature type="compositionally biased region" description="Pro residues" evidence="1">
    <location>
        <begin position="1136"/>
        <end position="1148"/>
    </location>
</feature>
<feature type="compositionally biased region" description="Basic and acidic residues" evidence="1">
    <location>
        <begin position="985"/>
        <end position="998"/>
    </location>
</feature>
<evidence type="ECO:0000313" key="2">
    <source>
        <dbReference type="EMBL" id="GMI34965.1"/>
    </source>
</evidence>
<feature type="region of interest" description="Disordered" evidence="1">
    <location>
        <begin position="940"/>
        <end position="1238"/>
    </location>
</feature>
<proteinExistence type="predicted"/>
<feature type="compositionally biased region" description="Basic and acidic residues" evidence="1">
    <location>
        <begin position="940"/>
        <end position="956"/>
    </location>
</feature>
<feature type="compositionally biased region" description="Basic and acidic residues" evidence="1">
    <location>
        <begin position="803"/>
        <end position="825"/>
    </location>
</feature>
<feature type="region of interest" description="Disordered" evidence="1">
    <location>
        <begin position="318"/>
        <end position="340"/>
    </location>
</feature>
<protein>
    <submittedName>
        <fullName evidence="2">Uncharacterized protein</fullName>
    </submittedName>
</protein>